<organism evidence="1 2">
    <name type="scientific">Brettanomyces naardenensis</name>
    <name type="common">Yeast</name>
    <dbReference type="NCBI Taxonomy" id="13370"/>
    <lineage>
        <taxon>Eukaryota</taxon>
        <taxon>Fungi</taxon>
        <taxon>Dikarya</taxon>
        <taxon>Ascomycota</taxon>
        <taxon>Saccharomycotina</taxon>
        <taxon>Pichiomycetes</taxon>
        <taxon>Pichiales</taxon>
        <taxon>Pichiaceae</taxon>
        <taxon>Brettanomyces</taxon>
    </lineage>
</organism>
<proteinExistence type="predicted"/>
<accession>A0A448YM97</accession>
<keyword evidence="2" id="KW-1185">Reference proteome</keyword>
<dbReference type="OrthoDB" id="4075408at2759"/>
<evidence type="ECO:0000313" key="1">
    <source>
        <dbReference type="EMBL" id="VEU22021.1"/>
    </source>
</evidence>
<name>A0A448YM97_BRENA</name>
<reference evidence="1 2" key="1">
    <citation type="submission" date="2018-12" db="EMBL/GenBank/DDBJ databases">
        <authorList>
            <person name="Tiukova I."/>
            <person name="Dainat J."/>
        </authorList>
    </citation>
    <scope>NUCLEOTIDE SEQUENCE [LARGE SCALE GENOMIC DNA]</scope>
</reference>
<protein>
    <submittedName>
        <fullName evidence="1">DEKNAAC103047</fullName>
    </submittedName>
</protein>
<dbReference type="Proteomes" id="UP000290900">
    <property type="component" value="Unassembled WGS sequence"/>
</dbReference>
<dbReference type="InParanoid" id="A0A448YM97"/>
<gene>
    <name evidence="1" type="ORF">BRENAR_LOCUS2753</name>
</gene>
<dbReference type="EMBL" id="CAACVR010000016">
    <property type="protein sequence ID" value="VEU22021.1"/>
    <property type="molecule type" value="Genomic_DNA"/>
</dbReference>
<evidence type="ECO:0000313" key="2">
    <source>
        <dbReference type="Proteomes" id="UP000290900"/>
    </source>
</evidence>
<dbReference type="AlphaFoldDB" id="A0A448YM97"/>
<sequence length="412" mass="47031">MLEEISLNLIQVCDSIIEASEAKEHSQVNQYSRNGKKYRQTSDGNFRRVQEENKYLVVGRDYSEFKKNYSICSSYYILKNQGSVLSNYRDLCLSIIFTSREIELNKWYEPDTKICNIDECHYDPSECETEAVEYISNISGKKRADYVKMGCSLLAATKINFYQSDHHVSSPTLEGQVLKELVMNICADESSLSSPDVYNALRAFCHWCSIKGVLYCLGMPHLAIDNTLMFRFRTFPKLEEWIKESVFERYPAGTSKYSLVKKSLITISHSAFGKVITFPKELDAAELFNTCKEIEADPIRFHVRAASLNLSESSPLEASGLCQDIDKYVEFISIIFHAGSYKLSSKVSSSSKLIKYAKVKHKPLFKSVQHMANRMRGFERRAKLSNELLTERLGGEVDNSVYEVVNKYALGD</sequence>